<gene>
    <name evidence="1" type="ORF">F511_45042</name>
</gene>
<reference evidence="1 2" key="1">
    <citation type="journal article" date="2015" name="Proc. Natl. Acad. Sci. U.S.A.">
        <title>The resurrection genome of Boea hygrometrica: A blueprint for survival of dehydration.</title>
        <authorList>
            <person name="Xiao L."/>
            <person name="Yang G."/>
            <person name="Zhang L."/>
            <person name="Yang X."/>
            <person name="Zhao S."/>
            <person name="Ji Z."/>
            <person name="Zhou Q."/>
            <person name="Hu M."/>
            <person name="Wang Y."/>
            <person name="Chen M."/>
            <person name="Xu Y."/>
            <person name="Jin H."/>
            <person name="Xiao X."/>
            <person name="Hu G."/>
            <person name="Bao F."/>
            <person name="Hu Y."/>
            <person name="Wan P."/>
            <person name="Li L."/>
            <person name="Deng X."/>
            <person name="Kuang T."/>
            <person name="Xiang C."/>
            <person name="Zhu J.K."/>
            <person name="Oliver M.J."/>
            <person name="He Y."/>
        </authorList>
    </citation>
    <scope>NUCLEOTIDE SEQUENCE [LARGE SCALE GENOMIC DNA]</scope>
    <source>
        <strain evidence="2">cv. XS01</strain>
    </source>
</reference>
<organism evidence="1 2">
    <name type="scientific">Dorcoceras hygrometricum</name>
    <dbReference type="NCBI Taxonomy" id="472368"/>
    <lineage>
        <taxon>Eukaryota</taxon>
        <taxon>Viridiplantae</taxon>
        <taxon>Streptophyta</taxon>
        <taxon>Embryophyta</taxon>
        <taxon>Tracheophyta</taxon>
        <taxon>Spermatophyta</taxon>
        <taxon>Magnoliopsida</taxon>
        <taxon>eudicotyledons</taxon>
        <taxon>Gunneridae</taxon>
        <taxon>Pentapetalae</taxon>
        <taxon>asterids</taxon>
        <taxon>lamiids</taxon>
        <taxon>Lamiales</taxon>
        <taxon>Gesneriaceae</taxon>
        <taxon>Didymocarpoideae</taxon>
        <taxon>Trichosporeae</taxon>
        <taxon>Loxocarpinae</taxon>
        <taxon>Dorcoceras</taxon>
    </lineage>
</organism>
<dbReference type="EMBL" id="KV025751">
    <property type="protein sequence ID" value="KZV13789.1"/>
    <property type="molecule type" value="Genomic_DNA"/>
</dbReference>
<evidence type="ECO:0000313" key="1">
    <source>
        <dbReference type="EMBL" id="KZV13789.1"/>
    </source>
</evidence>
<proteinExistence type="predicted"/>
<keyword evidence="2" id="KW-1185">Reference proteome</keyword>
<dbReference type="Proteomes" id="UP000250235">
    <property type="component" value="Unassembled WGS sequence"/>
</dbReference>
<name>A0A2Z6ZX76_9LAMI</name>
<accession>A0A2Z6ZX76</accession>
<protein>
    <submittedName>
        <fullName evidence="1">Uncharacterized protein</fullName>
    </submittedName>
</protein>
<dbReference type="AlphaFoldDB" id="A0A2Z6ZX76"/>
<evidence type="ECO:0000313" key="2">
    <source>
        <dbReference type="Proteomes" id="UP000250235"/>
    </source>
</evidence>
<sequence length="93" mass="10405">MRKTIESAESFNQQLVFGVGDCKMMSRELVGTTAFCIHNKIQQMKLCARRCDVVLENQQMKRSAKAMRRRAEDSADELLLMTSSCWGSGSAPG</sequence>